<evidence type="ECO:0000256" key="7">
    <source>
        <dbReference type="ARBA" id="ARBA00022801"/>
    </source>
</evidence>
<dbReference type="Gene3D" id="3.30.70.270">
    <property type="match status" value="2"/>
</dbReference>
<dbReference type="Gene3D" id="3.10.20.370">
    <property type="match status" value="1"/>
</dbReference>
<evidence type="ECO:0000313" key="11">
    <source>
        <dbReference type="Proteomes" id="UP001292094"/>
    </source>
</evidence>
<dbReference type="GO" id="GO:0004519">
    <property type="term" value="F:endonuclease activity"/>
    <property type="evidence" value="ECO:0007669"/>
    <property type="project" value="UniProtKB-KW"/>
</dbReference>
<dbReference type="InterPro" id="IPR043128">
    <property type="entry name" value="Rev_trsase/Diguanyl_cyclase"/>
</dbReference>
<proteinExistence type="predicted"/>
<evidence type="ECO:0000256" key="6">
    <source>
        <dbReference type="ARBA" id="ARBA00022759"/>
    </source>
</evidence>
<reference evidence="10" key="1">
    <citation type="submission" date="2023-11" db="EMBL/GenBank/DDBJ databases">
        <title>Genome assemblies of two species of porcelain crab, Petrolisthes cinctipes and Petrolisthes manimaculis (Anomura: Porcellanidae).</title>
        <authorList>
            <person name="Angst P."/>
        </authorList>
    </citation>
    <scope>NUCLEOTIDE SEQUENCE</scope>
    <source>
        <strain evidence="10">PB745_02</strain>
        <tissue evidence="10">Gill</tissue>
    </source>
</reference>
<name>A0AAE1TQY5_9EUCA</name>
<dbReference type="FunFam" id="3.10.20.370:FF:000001">
    <property type="entry name" value="Retrovirus-related Pol polyprotein from transposon 17.6-like protein"/>
    <property type="match status" value="1"/>
</dbReference>
<keyword evidence="3" id="KW-0808">Transferase</keyword>
<dbReference type="Pfam" id="PF00078">
    <property type="entry name" value="RVT_1"/>
    <property type="match status" value="1"/>
</dbReference>
<comment type="caution">
    <text evidence="10">The sequence shown here is derived from an EMBL/GenBank/DDBJ whole genome shotgun (WGS) entry which is preliminary data.</text>
</comment>
<dbReference type="FunFam" id="3.30.70.270:FF:000020">
    <property type="entry name" value="Transposon Tf2-6 polyprotein-like Protein"/>
    <property type="match status" value="1"/>
</dbReference>
<evidence type="ECO:0000259" key="9">
    <source>
        <dbReference type="PROSITE" id="PS50878"/>
    </source>
</evidence>
<dbReference type="EMBL" id="JAWZYT010004195">
    <property type="protein sequence ID" value="KAK4294828.1"/>
    <property type="molecule type" value="Genomic_DNA"/>
</dbReference>
<dbReference type="Proteomes" id="UP001292094">
    <property type="component" value="Unassembled WGS sequence"/>
</dbReference>
<dbReference type="InterPro" id="IPR000477">
    <property type="entry name" value="RT_dom"/>
</dbReference>
<sequence>MLEQGINENSISNFNSPMFLVPKSSGEWRPVADFRALNKITVPPRYPMPVLEEILQNLVEQNTVFSTLDLCSGFHQVELHQESRPYTAFSTTSGHYQYCRMPMGLAGSPFTFQRLINSVFTGLLGNTLLSYLDDLIVFSKSVSEHLQKLRKVFTRLQDAGLKLKLSKCAFLCKQTTFLGHTIDADGIHTLQNKVHAVSNYPTPTNTDQVRSFLGLSGYYRRFIKDYASIASPLTSLLKKDVPFQWSETRQKSFCDLKQALTSAPVLAYPDYSKPFILNTDASYSGLGAVLMQEHQGKNRPIAYASRTLNKAEKNYAATEIEALAVVWALKKFKYIIYGYPVEILTDHKPLLHLFKGKDLSGRMARWLLTVQDYMPTFTYIKGKANVAADALSRNCALTCAVSTETPTFDTLTHTDIFKAQRDDPMWSKVISYLETGNDLDLPHVPSLSHYVLQDDIFYKATTLTGKYEPSRLFHQLVIP</sequence>
<dbReference type="InterPro" id="IPR050951">
    <property type="entry name" value="Retrovirus_Pol_polyprotein"/>
</dbReference>
<protein>
    <recommendedName>
        <fullName evidence="1">RNA-directed DNA polymerase</fullName>
        <ecNumber evidence="1">2.7.7.49</ecNumber>
    </recommendedName>
</protein>
<evidence type="ECO:0000256" key="1">
    <source>
        <dbReference type="ARBA" id="ARBA00012493"/>
    </source>
</evidence>
<dbReference type="PANTHER" id="PTHR37984:SF5">
    <property type="entry name" value="PROTEIN NYNRIN-LIKE"/>
    <property type="match status" value="1"/>
</dbReference>
<keyword evidence="8" id="KW-0695">RNA-directed DNA polymerase</keyword>
<keyword evidence="7" id="KW-0378">Hydrolase</keyword>
<accession>A0AAE1TQY5</accession>
<evidence type="ECO:0000256" key="8">
    <source>
        <dbReference type="ARBA" id="ARBA00022918"/>
    </source>
</evidence>
<gene>
    <name evidence="10" type="ORF">Pmani_032586</name>
</gene>
<keyword evidence="4" id="KW-0548">Nucleotidyltransferase</keyword>
<dbReference type="GO" id="GO:0006508">
    <property type="term" value="P:proteolysis"/>
    <property type="evidence" value="ECO:0007669"/>
    <property type="project" value="UniProtKB-KW"/>
</dbReference>
<dbReference type="Gene3D" id="3.10.10.10">
    <property type="entry name" value="HIV Type 1 Reverse Transcriptase, subunit A, domain 1"/>
    <property type="match status" value="1"/>
</dbReference>
<dbReference type="Pfam" id="PF17917">
    <property type="entry name" value="RT_RNaseH"/>
    <property type="match status" value="1"/>
</dbReference>
<organism evidence="10 11">
    <name type="scientific">Petrolisthes manimaculis</name>
    <dbReference type="NCBI Taxonomy" id="1843537"/>
    <lineage>
        <taxon>Eukaryota</taxon>
        <taxon>Metazoa</taxon>
        <taxon>Ecdysozoa</taxon>
        <taxon>Arthropoda</taxon>
        <taxon>Crustacea</taxon>
        <taxon>Multicrustacea</taxon>
        <taxon>Malacostraca</taxon>
        <taxon>Eumalacostraca</taxon>
        <taxon>Eucarida</taxon>
        <taxon>Decapoda</taxon>
        <taxon>Pleocyemata</taxon>
        <taxon>Anomura</taxon>
        <taxon>Galatheoidea</taxon>
        <taxon>Porcellanidae</taxon>
        <taxon>Petrolisthes</taxon>
    </lineage>
</organism>
<evidence type="ECO:0000256" key="2">
    <source>
        <dbReference type="ARBA" id="ARBA00022670"/>
    </source>
</evidence>
<dbReference type="AlphaFoldDB" id="A0AAE1TQY5"/>
<keyword evidence="6" id="KW-0255">Endonuclease</keyword>
<dbReference type="PROSITE" id="PS50878">
    <property type="entry name" value="RT_POL"/>
    <property type="match status" value="1"/>
</dbReference>
<keyword evidence="5" id="KW-0540">Nuclease</keyword>
<dbReference type="SUPFAM" id="SSF56672">
    <property type="entry name" value="DNA/RNA polymerases"/>
    <property type="match status" value="1"/>
</dbReference>
<keyword evidence="11" id="KW-1185">Reference proteome</keyword>
<keyword evidence="2" id="KW-0645">Protease</keyword>
<dbReference type="CDD" id="cd01647">
    <property type="entry name" value="RT_LTR"/>
    <property type="match status" value="1"/>
</dbReference>
<dbReference type="EC" id="2.7.7.49" evidence="1"/>
<dbReference type="InterPro" id="IPR041373">
    <property type="entry name" value="RT_RNaseH"/>
</dbReference>
<evidence type="ECO:0000256" key="4">
    <source>
        <dbReference type="ARBA" id="ARBA00022695"/>
    </source>
</evidence>
<evidence type="ECO:0000256" key="5">
    <source>
        <dbReference type="ARBA" id="ARBA00022722"/>
    </source>
</evidence>
<feature type="domain" description="Reverse transcriptase" evidence="9">
    <location>
        <begin position="2"/>
        <end position="182"/>
    </location>
</feature>
<evidence type="ECO:0000313" key="10">
    <source>
        <dbReference type="EMBL" id="KAK4294828.1"/>
    </source>
</evidence>
<dbReference type="CDD" id="cd09274">
    <property type="entry name" value="RNase_HI_RT_Ty3"/>
    <property type="match status" value="1"/>
</dbReference>
<dbReference type="InterPro" id="IPR043502">
    <property type="entry name" value="DNA/RNA_pol_sf"/>
</dbReference>
<dbReference type="PANTHER" id="PTHR37984">
    <property type="entry name" value="PROTEIN CBG26694"/>
    <property type="match status" value="1"/>
</dbReference>
<dbReference type="GO" id="GO:0003964">
    <property type="term" value="F:RNA-directed DNA polymerase activity"/>
    <property type="evidence" value="ECO:0007669"/>
    <property type="project" value="UniProtKB-KW"/>
</dbReference>
<dbReference type="GO" id="GO:0008233">
    <property type="term" value="F:peptidase activity"/>
    <property type="evidence" value="ECO:0007669"/>
    <property type="project" value="UniProtKB-KW"/>
</dbReference>
<dbReference type="FunFam" id="3.10.10.10:FF:000007">
    <property type="entry name" value="Retrovirus-related Pol polyprotein from transposon 17.6-like Protein"/>
    <property type="match status" value="1"/>
</dbReference>
<evidence type="ECO:0000256" key="3">
    <source>
        <dbReference type="ARBA" id="ARBA00022679"/>
    </source>
</evidence>